<feature type="domain" description="Flagellar basal body rod protein N-terminal" evidence="9">
    <location>
        <begin position="7"/>
        <end position="35"/>
    </location>
</feature>
<organism evidence="12 13">
    <name type="scientific">Thiospirillum jenense</name>
    <dbReference type="NCBI Taxonomy" id="1653858"/>
    <lineage>
        <taxon>Bacteria</taxon>
        <taxon>Pseudomonadati</taxon>
        <taxon>Pseudomonadota</taxon>
        <taxon>Gammaproteobacteria</taxon>
        <taxon>Chromatiales</taxon>
        <taxon>Chromatiaceae</taxon>
        <taxon>Thiospirillum</taxon>
    </lineage>
</organism>
<dbReference type="InterPro" id="IPR020013">
    <property type="entry name" value="Flagellar_FlgE/F/G"/>
</dbReference>
<dbReference type="PANTHER" id="PTHR30435">
    <property type="entry name" value="FLAGELLAR PROTEIN"/>
    <property type="match status" value="1"/>
</dbReference>
<reference evidence="12 13" key="1">
    <citation type="journal article" date="2020" name="Arch. Microbiol.">
        <title>The genome sequence of the giant phototrophic gammaproteobacterium Thiospirillum jenense gives insight into its physiological properties and phylogenetic relationships.</title>
        <authorList>
            <person name="Imhoff J.F."/>
            <person name="Meyer T.E."/>
            <person name="Kyndt J.A."/>
        </authorList>
    </citation>
    <scope>NUCLEOTIDE SEQUENCE [LARGE SCALE GENOMIC DNA]</scope>
    <source>
        <strain evidence="12 13">DSM 216</strain>
    </source>
</reference>
<dbReference type="PANTHER" id="PTHR30435:SF19">
    <property type="entry name" value="FLAGELLAR BASAL-BODY ROD PROTEIN FLGG"/>
    <property type="match status" value="1"/>
</dbReference>
<keyword evidence="12" id="KW-0969">Cilium</keyword>
<dbReference type="EMBL" id="JABVCQ010000010">
    <property type="protein sequence ID" value="MBB1125827.1"/>
    <property type="molecule type" value="Genomic_DNA"/>
</dbReference>
<comment type="subcellular location">
    <subcellularLocation>
        <location evidence="1 8">Bacterial flagellum basal body</location>
    </subcellularLocation>
</comment>
<sequence>MNQALWIAKTGLDAQQTRMAVVSNNLANVNTTGYKKGRAVFEDLIYQTVRQPGAQATQDAQLPSGLMLGVGVRTVSTEKLFGQGNLVQTENSLDVAIEGRGFFQILLPSGDIGYTRDGSFQINSDGEVVMSNGYPLQPGLTIPEGTLSIAIGKDGTVTAQLPNQAAPQELGNIQLADFINPAGLQPMGENLFLETAASGAAQESTPGINGTGTVMQGMLETSNVNIAEELVNMIETQRSYEANSKVLAAADQMLQFANNNLAR</sequence>
<dbReference type="InterPro" id="IPR001444">
    <property type="entry name" value="Flag_bb_rod_N"/>
</dbReference>
<dbReference type="Pfam" id="PF00460">
    <property type="entry name" value="Flg_bb_rod"/>
    <property type="match status" value="1"/>
</dbReference>
<feature type="domain" description="Flagellar basal-body/hook protein C-terminal" evidence="10">
    <location>
        <begin position="215"/>
        <end position="259"/>
    </location>
</feature>
<evidence type="ECO:0000256" key="5">
    <source>
        <dbReference type="ARBA" id="ARBA00025933"/>
    </source>
</evidence>
<dbReference type="SUPFAM" id="SSF117143">
    <property type="entry name" value="Flagellar hook protein flgE"/>
    <property type="match status" value="1"/>
</dbReference>
<evidence type="ECO:0000259" key="11">
    <source>
        <dbReference type="Pfam" id="PF22692"/>
    </source>
</evidence>
<dbReference type="AlphaFoldDB" id="A0A839HF83"/>
<evidence type="ECO:0000256" key="7">
    <source>
        <dbReference type="NCBIfam" id="TIGR02488"/>
    </source>
</evidence>
<evidence type="ECO:0000313" key="12">
    <source>
        <dbReference type="EMBL" id="MBB1125827.1"/>
    </source>
</evidence>
<dbReference type="NCBIfam" id="TIGR02488">
    <property type="entry name" value="flgG_G_neg"/>
    <property type="match status" value="1"/>
</dbReference>
<comment type="caution">
    <text evidence="12">The sequence shown here is derived from an EMBL/GenBank/DDBJ whole genome shotgun (WGS) entry which is preliminary data.</text>
</comment>
<dbReference type="InterPro" id="IPR010930">
    <property type="entry name" value="Flg_bb/hook_C_dom"/>
</dbReference>
<dbReference type="InterPro" id="IPR053967">
    <property type="entry name" value="LlgE_F_G-like_D1"/>
</dbReference>
<evidence type="ECO:0000313" key="13">
    <source>
        <dbReference type="Proteomes" id="UP000548632"/>
    </source>
</evidence>
<dbReference type="GO" id="GO:0071978">
    <property type="term" value="P:bacterial-type flagellum-dependent swarming motility"/>
    <property type="evidence" value="ECO:0007669"/>
    <property type="project" value="TreeGrafter"/>
</dbReference>
<evidence type="ECO:0000256" key="6">
    <source>
        <dbReference type="ARBA" id="ARBA00032912"/>
    </source>
</evidence>
<dbReference type="RefSeq" id="WP_182583457.1">
    <property type="nucleotide sequence ID" value="NZ_JABVCQ010000010.1"/>
</dbReference>
<keyword evidence="12" id="KW-0282">Flagellum</keyword>
<proteinExistence type="inferred from homology"/>
<dbReference type="InterPro" id="IPR012834">
    <property type="entry name" value="FlgG_G_neg"/>
</dbReference>
<evidence type="ECO:0000256" key="1">
    <source>
        <dbReference type="ARBA" id="ARBA00004117"/>
    </source>
</evidence>
<evidence type="ECO:0000259" key="9">
    <source>
        <dbReference type="Pfam" id="PF00460"/>
    </source>
</evidence>
<comment type="similarity">
    <text evidence="2 8">Belongs to the flagella basal body rod proteins family.</text>
</comment>
<keyword evidence="13" id="KW-1185">Reference proteome</keyword>
<feature type="domain" description="Flagellar hook protein FlgE/F/G-like D1" evidence="11">
    <location>
        <begin position="96"/>
        <end position="159"/>
    </location>
</feature>
<keyword evidence="4 8" id="KW-0975">Bacterial flagellum</keyword>
<evidence type="ECO:0000256" key="3">
    <source>
        <dbReference type="ARBA" id="ARBA00017948"/>
    </source>
</evidence>
<dbReference type="NCBIfam" id="TIGR03506">
    <property type="entry name" value="FlgEFG_subfam"/>
    <property type="match status" value="2"/>
</dbReference>
<evidence type="ECO:0000256" key="8">
    <source>
        <dbReference type="RuleBase" id="RU362116"/>
    </source>
</evidence>
<comment type="subunit">
    <text evidence="5 8">The basal body constitutes a major portion of the flagellar organelle and consists of four rings (L,P,S, and M) mounted on a central rod. The rod consists of about 26 subunits of FlgG in the distal portion, and FlgB, FlgC and FlgF are thought to build up the proximal portion of the rod with about 6 subunits each.</text>
</comment>
<gene>
    <name evidence="12" type="primary">flgG</name>
    <name evidence="12" type="ORF">HUK38_06215</name>
</gene>
<evidence type="ECO:0000256" key="4">
    <source>
        <dbReference type="ARBA" id="ARBA00023143"/>
    </source>
</evidence>
<dbReference type="Pfam" id="PF06429">
    <property type="entry name" value="Flg_bbr_C"/>
    <property type="match status" value="1"/>
</dbReference>
<evidence type="ECO:0000259" key="10">
    <source>
        <dbReference type="Pfam" id="PF06429"/>
    </source>
</evidence>
<dbReference type="InterPro" id="IPR019776">
    <property type="entry name" value="Flagellar_basal_body_rod_CS"/>
</dbReference>
<keyword evidence="12" id="KW-0966">Cell projection</keyword>
<dbReference type="PROSITE" id="PS00588">
    <property type="entry name" value="FLAGELLA_BB_ROD"/>
    <property type="match status" value="1"/>
</dbReference>
<dbReference type="Proteomes" id="UP000548632">
    <property type="component" value="Unassembled WGS sequence"/>
</dbReference>
<dbReference type="GO" id="GO:0009426">
    <property type="term" value="C:bacterial-type flagellum basal body, distal rod"/>
    <property type="evidence" value="ECO:0007669"/>
    <property type="project" value="UniProtKB-UniRule"/>
</dbReference>
<name>A0A839HF83_9GAMM</name>
<evidence type="ECO:0000256" key="2">
    <source>
        <dbReference type="ARBA" id="ARBA00009677"/>
    </source>
</evidence>
<dbReference type="InterPro" id="IPR037925">
    <property type="entry name" value="FlgE/F/G-like"/>
</dbReference>
<dbReference type="Pfam" id="PF22692">
    <property type="entry name" value="LlgE_F_G_D1"/>
    <property type="match status" value="1"/>
</dbReference>
<accession>A0A839HF83</accession>
<protein>
    <recommendedName>
        <fullName evidence="3 7">Flagellar basal-body rod protein FlgG</fullName>
    </recommendedName>
    <alternativeName>
        <fullName evidence="6 8">Distal rod protein</fullName>
    </alternativeName>
</protein>